<evidence type="ECO:0000313" key="3">
    <source>
        <dbReference type="Proteomes" id="UP000178129"/>
    </source>
</evidence>
<proteinExistence type="predicted"/>
<feature type="region of interest" description="Disordered" evidence="1">
    <location>
        <begin position="156"/>
        <end position="239"/>
    </location>
</feature>
<dbReference type="AlphaFoldDB" id="A0A1E1K7H9"/>
<dbReference type="InParanoid" id="A0A1E1K7H9"/>
<name>A0A1E1K7H9_9HELO</name>
<feature type="compositionally biased region" description="Polar residues" evidence="1">
    <location>
        <begin position="187"/>
        <end position="230"/>
    </location>
</feature>
<evidence type="ECO:0000313" key="2">
    <source>
        <dbReference type="EMBL" id="CZS92564.1"/>
    </source>
</evidence>
<protein>
    <submittedName>
        <fullName evidence="2">Uncharacterized protein</fullName>
    </submittedName>
</protein>
<gene>
    <name evidence="2" type="ORF">RCO7_01870</name>
</gene>
<organism evidence="2 3">
    <name type="scientific">Rhynchosporium graminicola</name>
    <dbReference type="NCBI Taxonomy" id="2792576"/>
    <lineage>
        <taxon>Eukaryota</taxon>
        <taxon>Fungi</taxon>
        <taxon>Dikarya</taxon>
        <taxon>Ascomycota</taxon>
        <taxon>Pezizomycotina</taxon>
        <taxon>Leotiomycetes</taxon>
        <taxon>Helotiales</taxon>
        <taxon>Ploettnerulaceae</taxon>
        <taxon>Rhynchosporium</taxon>
    </lineage>
</organism>
<dbReference type="EMBL" id="FJUW01000006">
    <property type="protein sequence ID" value="CZS92564.1"/>
    <property type="molecule type" value="Genomic_DNA"/>
</dbReference>
<sequence length="476" mass="54133">MCQVVPYTLPCCRKVYVSVTKLPSCPNSWPNRKCPPELCIQVRGYEAEDRDAGTCWRCTARRTGADRESLRPRIDRATLVLGLDEIGVTGRRRREEKNGNCWFCGANGGCNTCGAKDIVVEDEEEEVREIRFGGGGKRRRDNENRKGKEVVKRVKLEKREYKAPTKGFEYPAPDNSSRPQQPYPQFYKQSPHVSGQTPQADYSDVTNQFGHFQAGPSQESKLTNWLSTGTYPKDSSEPANAYVGQQMSHSTHDAGQASWPSQYYSDKHLVLQRNDDSSSTHDPQLWFDHTNQNEEYLQSGQYHINGNLSQPGSATSITLPEDNASRPYNIIPDEQNSLHSLVVDQQGVHAQQYENHNYTLYPYPNIHSDAQDIYNQDNRYAQGRFHGDGSQYRMIQAVNDETQQAFNLENALQQPDSDSFPDPNIQPDLEDLPLQWNATELDDKTLARLIKKYPRGENSHVEMELNHVTVNEHGHP</sequence>
<dbReference type="Proteomes" id="UP000178129">
    <property type="component" value="Unassembled WGS sequence"/>
</dbReference>
<evidence type="ECO:0000256" key="1">
    <source>
        <dbReference type="SAM" id="MobiDB-lite"/>
    </source>
</evidence>
<reference evidence="3" key="1">
    <citation type="submission" date="2016-03" db="EMBL/GenBank/DDBJ databases">
        <authorList>
            <person name="Ploux O."/>
        </authorList>
    </citation>
    <scope>NUCLEOTIDE SEQUENCE [LARGE SCALE GENOMIC DNA]</scope>
    <source>
        <strain evidence="3">UK7</strain>
    </source>
</reference>
<comment type="caution">
    <text evidence="2">The sequence shown here is derived from an EMBL/GenBank/DDBJ whole genome shotgun (WGS) entry which is preliminary data.</text>
</comment>
<accession>A0A1E1K7H9</accession>
<keyword evidence="3" id="KW-1185">Reference proteome</keyword>